<dbReference type="EMBL" id="CBMG010003903">
    <property type="protein sequence ID" value="CDL73444.1"/>
    <property type="molecule type" value="Genomic_DNA"/>
</dbReference>
<organism evidence="1">
    <name type="scientific">Fusarium acuminatum CS5907</name>
    <dbReference type="NCBI Taxonomy" id="1318461"/>
    <lineage>
        <taxon>Eukaryota</taxon>
        <taxon>Fungi</taxon>
        <taxon>Dikarya</taxon>
        <taxon>Ascomycota</taxon>
        <taxon>Pezizomycotina</taxon>
        <taxon>Sordariomycetes</taxon>
        <taxon>Hypocreomycetidae</taxon>
        <taxon>Hypocreales</taxon>
        <taxon>Nectriaceae</taxon>
        <taxon>Fusarium</taxon>
        <taxon>Fusarium tricinctum species complex</taxon>
    </lineage>
</organism>
<dbReference type="EMBL" id="HG322231">
    <property type="protein sequence ID" value="CDX63554.1"/>
    <property type="molecule type" value="Genomic_DNA"/>
</dbReference>
<dbReference type="AlphaFoldDB" id="W1IC47"/>
<accession>W1IC47</accession>
<proteinExistence type="predicted"/>
<protein>
    <submittedName>
        <fullName evidence="1">Unclassified</fullName>
    </submittedName>
</protein>
<evidence type="ECO:0000313" key="1">
    <source>
        <dbReference type="EMBL" id="CDL73444.1"/>
    </source>
</evidence>
<keyword evidence="1" id="KW-0496">Mitochondrion</keyword>
<reference evidence="1" key="1">
    <citation type="submission" date="2013-05" db="EMBL/GenBank/DDBJ databases">
        <title>Draft genome sequences of six wheat associated Fusarium spp. isolates.</title>
        <authorList>
            <person name="Moolhuijzen P.M."/>
            <person name="Manners J.M."/>
            <person name="Wilcox S."/>
            <person name="Bellgard M.I."/>
            <person name="Gardiner D.M."/>
        </authorList>
    </citation>
    <scope>NUCLEOTIDE SEQUENCE</scope>
    <source>
        <strain evidence="1">CS5907</strain>
    </source>
</reference>
<sequence length="85" mass="9753">MHYSFILPFLRIIIISQLQRYRLCIASLWKSSPEETSSGANYSFAPKAWLIFKVGGSSLSSSWRSTKKKNTSLRIFSAPPENIRR</sequence>
<gene>
    <name evidence="1" type="ORF">BN851_0153590</name>
</gene>
<geneLocation type="mitochondrion" evidence="1"/>
<name>W1IC47_9HYPO</name>